<dbReference type="GO" id="GO:0004518">
    <property type="term" value="F:nuclease activity"/>
    <property type="evidence" value="ECO:0007669"/>
    <property type="project" value="UniProtKB-KW"/>
</dbReference>
<sequence>MKYLLDTCVISEFTKPQPHSSVIQWLQATPIQFLYLSSLTIGEIQKGISQLDVSIRQQRLQSWLDEDIPLQFKQRILDVDEQTCRLWGQLCGQYGKQGRNLPVIDSLLAATAISRQMVLVTRNEKDFSIIAGLQLLNPWLSISN</sequence>
<keyword evidence="10" id="KW-1185">Reference proteome</keyword>
<evidence type="ECO:0000313" key="10">
    <source>
        <dbReference type="Proteomes" id="UP000219042"/>
    </source>
</evidence>
<evidence type="ECO:0000256" key="4">
    <source>
        <dbReference type="ARBA" id="ARBA00022723"/>
    </source>
</evidence>
<dbReference type="InterPro" id="IPR029060">
    <property type="entry name" value="PIN-like_dom_sf"/>
</dbReference>
<dbReference type="PANTHER" id="PTHR33653:SF1">
    <property type="entry name" value="RIBONUCLEASE VAPC2"/>
    <property type="match status" value="1"/>
</dbReference>
<evidence type="ECO:0000256" key="3">
    <source>
        <dbReference type="ARBA" id="ARBA00022722"/>
    </source>
</evidence>
<keyword evidence="3" id="KW-0540">Nuclease</keyword>
<dbReference type="InterPro" id="IPR002716">
    <property type="entry name" value="PIN_dom"/>
</dbReference>
<dbReference type="GO" id="GO:0016787">
    <property type="term" value="F:hydrolase activity"/>
    <property type="evidence" value="ECO:0007669"/>
    <property type="project" value="UniProtKB-KW"/>
</dbReference>
<gene>
    <name evidence="9" type="ORF">SAMN05421731_104339</name>
</gene>
<evidence type="ECO:0000256" key="5">
    <source>
        <dbReference type="ARBA" id="ARBA00022801"/>
    </source>
</evidence>
<dbReference type="Proteomes" id="UP000219042">
    <property type="component" value="Unassembled WGS sequence"/>
</dbReference>
<evidence type="ECO:0000259" key="8">
    <source>
        <dbReference type="Pfam" id="PF01850"/>
    </source>
</evidence>
<keyword evidence="4" id="KW-0479">Metal-binding</keyword>
<proteinExistence type="inferred from homology"/>
<evidence type="ECO:0000256" key="7">
    <source>
        <dbReference type="ARBA" id="ARBA00038093"/>
    </source>
</evidence>
<keyword evidence="2" id="KW-1277">Toxin-antitoxin system</keyword>
<protein>
    <recommendedName>
        <fullName evidence="8">PIN domain-containing protein</fullName>
    </recommendedName>
</protein>
<dbReference type="Gene3D" id="3.40.50.1010">
    <property type="entry name" value="5'-nuclease"/>
    <property type="match status" value="1"/>
</dbReference>
<dbReference type="OrthoDB" id="9804823at2"/>
<dbReference type="InterPro" id="IPR050556">
    <property type="entry name" value="Type_II_TA_system_RNase"/>
</dbReference>
<name>A0A240E8M0_9GAMM</name>
<evidence type="ECO:0000256" key="1">
    <source>
        <dbReference type="ARBA" id="ARBA00001946"/>
    </source>
</evidence>
<dbReference type="PANTHER" id="PTHR33653">
    <property type="entry name" value="RIBONUCLEASE VAPC2"/>
    <property type="match status" value="1"/>
</dbReference>
<organism evidence="9 10">
    <name type="scientific">Acinetobacter puyangensis</name>
    <dbReference type="NCBI Taxonomy" id="1096779"/>
    <lineage>
        <taxon>Bacteria</taxon>
        <taxon>Pseudomonadati</taxon>
        <taxon>Pseudomonadota</taxon>
        <taxon>Gammaproteobacteria</taxon>
        <taxon>Moraxellales</taxon>
        <taxon>Moraxellaceae</taxon>
        <taxon>Acinetobacter</taxon>
    </lineage>
</organism>
<keyword evidence="6" id="KW-0460">Magnesium</keyword>
<evidence type="ECO:0000256" key="2">
    <source>
        <dbReference type="ARBA" id="ARBA00022649"/>
    </source>
</evidence>
<evidence type="ECO:0000256" key="6">
    <source>
        <dbReference type="ARBA" id="ARBA00022842"/>
    </source>
</evidence>
<dbReference type="AlphaFoldDB" id="A0A240E8M0"/>
<comment type="cofactor">
    <cofactor evidence="1">
        <name>Mg(2+)</name>
        <dbReference type="ChEBI" id="CHEBI:18420"/>
    </cofactor>
</comment>
<dbReference type="CDD" id="cd18746">
    <property type="entry name" value="PIN_VapC4-5_FitB-like"/>
    <property type="match status" value="1"/>
</dbReference>
<dbReference type="EMBL" id="OANT01000004">
    <property type="protein sequence ID" value="SNX44972.1"/>
    <property type="molecule type" value="Genomic_DNA"/>
</dbReference>
<dbReference type="GO" id="GO:0046872">
    <property type="term" value="F:metal ion binding"/>
    <property type="evidence" value="ECO:0007669"/>
    <property type="project" value="UniProtKB-KW"/>
</dbReference>
<reference evidence="10" key="1">
    <citation type="submission" date="2016-09" db="EMBL/GenBank/DDBJ databases">
        <authorList>
            <person name="Varghese N."/>
            <person name="Submissions S."/>
        </authorList>
    </citation>
    <scope>NUCLEOTIDE SEQUENCE [LARGE SCALE GENOMIC DNA]</scope>
    <source>
        <strain evidence="10">ANC 4466</strain>
    </source>
</reference>
<feature type="domain" description="PIN" evidence="8">
    <location>
        <begin position="3"/>
        <end position="131"/>
    </location>
</feature>
<evidence type="ECO:0000313" key="9">
    <source>
        <dbReference type="EMBL" id="SNX44972.1"/>
    </source>
</evidence>
<dbReference type="RefSeq" id="WP_097079179.1">
    <property type="nucleotide sequence ID" value="NZ_BAABHT010000009.1"/>
</dbReference>
<dbReference type="SUPFAM" id="SSF88723">
    <property type="entry name" value="PIN domain-like"/>
    <property type="match status" value="1"/>
</dbReference>
<comment type="similarity">
    <text evidence="7">Belongs to the PINc/VapC protein family.</text>
</comment>
<accession>A0A240E8M0</accession>
<dbReference type="Pfam" id="PF01850">
    <property type="entry name" value="PIN"/>
    <property type="match status" value="1"/>
</dbReference>
<keyword evidence="5" id="KW-0378">Hydrolase</keyword>